<dbReference type="AlphaFoldDB" id="A0A495VY78"/>
<accession>A0A495VY78</accession>
<keyword evidence="2" id="KW-1185">Reference proteome</keyword>
<reference evidence="1 2" key="1">
    <citation type="submission" date="2018-10" db="EMBL/GenBank/DDBJ databases">
        <title>Sequencing the genomes of 1000 actinobacteria strains.</title>
        <authorList>
            <person name="Klenk H.-P."/>
        </authorList>
    </citation>
    <scope>NUCLEOTIDE SEQUENCE [LARGE SCALE GENOMIC DNA]</scope>
    <source>
        <strain evidence="1 2">DSM 43800</strain>
    </source>
</reference>
<evidence type="ECO:0000313" key="2">
    <source>
        <dbReference type="Proteomes" id="UP000282084"/>
    </source>
</evidence>
<dbReference type="Proteomes" id="UP000282084">
    <property type="component" value="Unassembled WGS sequence"/>
</dbReference>
<protein>
    <submittedName>
        <fullName evidence="1">Uncharacterized protein</fullName>
    </submittedName>
</protein>
<comment type="caution">
    <text evidence="1">The sequence shown here is derived from an EMBL/GenBank/DDBJ whole genome shotgun (WGS) entry which is preliminary data.</text>
</comment>
<dbReference type="EMBL" id="RBXO01000001">
    <property type="protein sequence ID" value="RKT54164.1"/>
    <property type="molecule type" value="Genomic_DNA"/>
</dbReference>
<name>A0A495VY78_9PSEU</name>
<sequence length="62" mass="6170">MSAVGRKLDGAEEPGWQVTATDGTAALQGAGSAGLLTYLSGSATYGPVPVTVDDVNAFRAAE</sequence>
<proteinExistence type="predicted"/>
<organism evidence="1 2">
    <name type="scientific">Saccharothrix australiensis</name>
    <dbReference type="NCBI Taxonomy" id="2072"/>
    <lineage>
        <taxon>Bacteria</taxon>
        <taxon>Bacillati</taxon>
        <taxon>Actinomycetota</taxon>
        <taxon>Actinomycetes</taxon>
        <taxon>Pseudonocardiales</taxon>
        <taxon>Pseudonocardiaceae</taxon>
        <taxon>Saccharothrix</taxon>
    </lineage>
</organism>
<gene>
    <name evidence="1" type="ORF">C8E97_2778</name>
</gene>
<evidence type="ECO:0000313" key="1">
    <source>
        <dbReference type="EMBL" id="RKT54164.1"/>
    </source>
</evidence>